<evidence type="ECO:0000313" key="1">
    <source>
        <dbReference type="EMBL" id="KHJ76298.1"/>
    </source>
</evidence>
<proteinExistence type="predicted"/>
<name>A0A0B1RT95_OESDE</name>
<reference evidence="1 2" key="1">
    <citation type="submission" date="2014-03" db="EMBL/GenBank/DDBJ databases">
        <title>Draft genome of the hookworm Oesophagostomum dentatum.</title>
        <authorList>
            <person name="Mitreva M."/>
        </authorList>
    </citation>
    <scope>NUCLEOTIDE SEQUENCE [LARGE SCALE GENOMIC DNA]</scope>
    <source>
        <strain evidence="1 2">OD-Hann</strain>
    </source>
</reference>
<evidence type="ECO:0000313" key="2">
    <source>
        <dbReference type="Proteomes" id="UP000053660"/>
    </source>
</evidence>
<protein>
    <submittedName>
        <fullName evidence="1">Uncharacterized protein</fullName>
    </submittedName>
</protein>
<keyword evidence="2" id="KW-1185">Reference proteome</keyword>
<gene>
    <name evidence="1" type="ORF">OESDEN_24082</name>
</gene>
<organism evidence="1 2">
    <name type="scientific">Oesophagostomum dentatum</name>
    <name type="common">Nodular worm</name>
    <dbReference type="NCBI Taxonomy" id="61180"/>
    <lineage>
        <taxon>Eukaryota</taxon>
        <taxon>Metazoa</taxon>
        <taxon>Ecdysozoa</taxon>
        <taxon>Nematoda</taxon>
        <taxon>Chromadorea</taxon>
        <taxon>Rhabditida</taxon>
        <taxon>Rhabditina</taxon>
        <taxon>Rhabditomorpha</taxon>
        <taxon>Strongyloidea</taxon>
        <taxon>Strongylidae</taxon>
        <taxon>Oesophagostomum</taxon>
    </lineage>
</organism>
<accession>A0A0B1RT95</accession>
<dbReference type="AlphaFoldDB" id="A0A0B1RT95"/>
<dbReference type="EMBL" id="KN611894">
    <property type="protein sequence ID" value="KHJ76298.1"/>
    <property type="molecule type" value="Genomic_DNA"/>
</dbReference>
<dbReference type="Proteomes" id="UP000053660">
    <property type="component" value="Unassembled WGS sequence"/>
</dbReference>
<sequence>MIWQERSNIIVVITNMVEDGRQFTSKSRLIPSRTRERNIKYAFCP</sequence>